<accession>A0A3L8ST58</accession>
<keyword evidence="3" id="KW-1185">Reference proteome</keyword>
<sequence length="78" mass="8661">MPRGLSIISPGKEKRNSLLQEHTHSHSVVIFKDVQTQSVTPSSREVKESGEGKEEDERRGILLKHSGGVFPSPAQPWD</sequence>
<proteinExistence type="predicted"/>
<name>A0A3L8ST58_CHLGU</name>
<dbReference type="EMBL" id="QUSF01000008">
    <property type="protein sequence ID" value="RLW07225.1"/>
    <property type="molecule type" value="Genomic_DNA"/>
</dbReference>
<feature type="region of interest" description="Disordered" evidence="1">
    <location>
        <begin position="29"/>
        <end position="78"/>
    </location>
</feature>
<evidence type="ECO:0000313" key="3">
    <source>
        <dbReference type="Proteomes" id="UP000276834"/>
    </source>
</evidence>
<feature type="compositionally biased region" description="Basic and acidic residues" evidence="1">
    <location>
        <begin position="44"/>
        <end position="60"/>
    </location>
</feature>
<dbReference type="AlphaFoldDB" id="A0A3L8ST58"/>
<comment type="caution">
    <text evidence="2">The sequence shown here is derived from an EMBL/GenBank/DDBJ whole genome shotgun (WGS) entry which is preliminary data.</text>
</comment>
<feature type="compositionally biased region" description="Basic and acidic residues" evidence="1">
    <location>
        <begin position="11"/>
        <end position="20"/>
    </location>
</feature>
<protein>
    <submittedName>
        <fullName evidence="2">Uncharacterized protein</fullName>
    </submittedName>
</protein>
<feature type="compositionally biased region" description="Polar residues" evidence="1">
    <location>
        <begin position="34"/>
        <end position="43"/>
    </location>
</feature>
<gene>
    <name evidence="2" type="ORF">DV515_00004276</name>
</gene>
<evidence type="ECO:0000313" key="2">
    <source>
        <dbReference type="EMBL" id="RLW07225.1"/>
    </source>
</evidence>
<feature type="region of interest" description="Disordered" evidence="1">
    <location>
        <begin position="1"/>
        <end position="20"/>
    </location>
</feature>
<organism evidence="2 3">
    <name type="scientific">Chloebia gouldiae</name>
    <name type="common">Gouldian finch</name>
    <name type="synonym">Erythrura gouldiae</name>
    <dbReference type="NCBI Taxonomy" id="44316"/>
    <lineage>
        <taxon>Eukaryota</taxon>
        <taxon>Metazoa</taxon>
        <taxon>Chordata</taxon>
        <taxon>Craniata</taxon>
        <taxon>Vertebrata</taxon>
        <taxon>Euteleostomi</taxon>
        <taxon>Archelosauria</taxon>
        <taxon>Archosauria</taxon>
        <taxon>Dinosauria</taxon>
        <taxon>Saurischia</taxon>
        <taxon>Theropoda</taxon>
        <taxon>Coelurosauria</taxon>
        <taxon>Aves</taxon>
        <taxon>Neognathae</taxon>
        <taxon>Neoaves</taxon>
        <taxon>Telluraves</taxon>
        <taxon>Australaves</taxon>
        <taxon>Passeriformes</taxon>
        <taxon>Passeroidea</taxon>
        <taxon>Passeridae</taxon>
        <taxon>Chloebia</taxon>
    </lineage>
</organism>
<dbReference type="Proteomes" id="UP000276834">
    <property type="component" value="Unassembled WGS sequence"/>
</dbReference>
<reference evidence="2 3" key="1">
    <citation type="journal article" date="2018" name="Proc. R. Soc. B">
        <title>A non-coding region near Follistatin controls head colour polymorphism in the Gouldian finch.</title>
        <authorList>
            <person name="Toomey M.B."/>
            <person name="Marques C.I."/>
            <person name="Andrade P."/>
            <person name="Araujo P.M."/>
            <person name="Sabatino S."/>
            <person name="Gazda M.A."/>
            <person name="Afonso S."/>
            <person name="Lopes R.J."/>
            <person name="Corbo J.C."/>
            <person name="Carneiro M."/>
        </authorList>
    </citation>
    <scope>NUCLEOTIDE SEQUENCE [LARGE SCALE GENOMIC DNA]</scope>
    <source>
        <strain evidence="2">Red01</strain>
        <tissue evidence="2">Muscle</tissue>
    </source>
</reference>
<evidence type="ECO:0000256" key="1">
    <source>
        <dbReference type="SAM" id="MobiDB-lite"/>
    </source>
</evidence>